<dbReference type="InterPro" id="IPR029234">
    <property type="entry name" value="CIMIP4"/>
</dbReference>
<feature type="region of interest" description="Disordered" evidence="1">
    <location>
        <begin position="119"/>
        <end position="140"/>
    </location>
</feature>
<dbReference type="Pfam" id="PF15400">
    <property type="entry name" value="TEX33"/>
    <property type="match status" value="1"/>
</dbReference>
<dbReference type="PANTHER" id="PTHR31702:SF2">
    <property type="entry name" value="TESTIS-EXPRESSED PROTEIN 33"/>
    <property type="match status" value="1"/>
</dbReference>
<protein>
    <submittedName>
        <fullName evidence="2">Testis-expressed protein 33</fullName>
    </submittedName>
</protein>
<evidence type="ECO:0000313" key="3">
    <source>
        <dbReference type="Proteomes" id="UP000735302"/>
    </source>
</evidence>
<reference evidence="2 3" key="1">
    <citation type="journal article" date="2021" name="Elife">
        <title>Chloroplast acquisition without the gene transfer in kleptoplastic sea slugs, Plakobranchus ocellatus.</title>
        <authorList>
            <person name="Maeda T."/>
            <person name="Takahashi S."/>
            <person name="Yoshida T."/>
            <person name="Shimamura S."/>
            <person name="Takaki Y."/>
            <person name="Nagai Y."/>
            <person name="Toyoda A."/>
            <person name="Suzuki Y."/>
            <person name="Arimoto A."/>
            <person name="Ishii H."/>
            <person name="Satoh N."/>
            <person name="Nishiyama T."/>
            <person name="Hasebe M."/>
            <person name="Maruyama T."/>
            <person name="Minagawa J."/>
            <person name="Obokata J."/>
            <person name="Shigenobu S."/>
        </authorList>
    </citation>
    <scope>NUCLEOTIDE SEQUENCE [LARGE SCALE GENOMIC DNA]</scope>
</reference>
<evidence type="ECO:0000256" key="1">
    <source>
        <dbReference type="SAM" id="MobiDB-lite"/>
    </source>
</evidence>
<organism evidence="2 3">
    <name type="scientific">Plakobranchus ocellatus</name>
    <dbReference type="NCBI Taxonomy" id="259542"/>
    <lineage>
        <taxon>Eukaryota</taxon>
        <taxon>Metazoa</taxon>
        <taxon>Spiralia</taxon>
        <taxon>Lophotrochozoa</taxon>
        <taxon>Mollusca</taxon>
        <taxon>Gastropoda</taxon>
        <taxon>Heterobranchia</taxon>
        <taxon>Euthyneura</taxon>
        <taxon>Panpulmonata</taxon>
        <taxon>Sacoglossa</taxon>
        <taxon>Placobranchoidea</taxon>
        <taxon>Plakobranchidae</taxon>
        <taxon>Plakobranchus</taxon>
    </lineage>
</organism>
<comment type="caution">
    <text evidence="2">The sequence shown here is derived from an EMBL/GenBank/DDBJ whole genome shotgun (WGS) entry which is preliminary data.</text>
</comment>
<dbReference type="EMBL" id="BLXT01004470">
    <property type="protein sequence ID" value="GFO12899.1"/>
    <property type="molecule type" value="Genomic_DNA"/>
</dbReference>
<gene>
    <name evidence="2" type="ORF">PoB_003940400</name>
</gene>
<name>A0AAV4B3F4_9GAST</name>
<feature type="compositionally biased region" description="Low complexity" evidence="1">
    <location>
        <begin position="122"/>
        <end position="136"/>
    </location>
</feature>
<dbReference type="AlphaFoldDB" id="A0AAV4B3F4"/>
<dbReference type="Proteomes" id="UP000735302">
    <property type="component" value="Unassembled WGS sequence"/>
</dbReference>
<dbReference type="PANTHER" id="PTHR31702">
    <property type="entry name" value="TESTIS-EXPRESSED PROTEIN 33"/>
    <property type="match status" value="1"/>
</dbReference>
<proteinExistence type="predicted"/>
<sequence>MAKTPEHNAQANNELEGIKWWSMRSKRSEALPRQSLFGTSLENVDKQQLQHIEGKYIPVGYIRPQADRYPLPEHIKEKISGRDNLESSRKEILQQRFHLHEADQQLKLKSQQALAFSEALHRSSNTSQSHTSSRPSWISEQDLKHSSDINILGLNNRGSYNRDKYGTKPRRHNYSLIGDVLASKMDINIPNINENAEKLEAYNNGRNVVYGRRRQNQLPYDPVKDLHFTRDKPQRVKSLIDLPPNIRHMFGSRICDSLLSDAEKVNISLERRKAQSGPPRPSKKEDVKSLEVNFDGNYESLGATTRYNVFPGLTTEHTISRTQQEFNDEVHLRRVPNPDQFRYQRDELSTWSEHNVLRERMKKAWDEAYPLGGKQA</sequence>
<accession>A0AAV4B3F4</accession>
<keyword evidence="3" id="KW-1185">Reference proteome</keyword>
<evidence type="ECO:0000313" key="2">
    <source>
        <dbReference type="EMBL" id="GFO12899.1"/>
    </source>
</evidence>